<evidence type="ECO:0000256" key="1">
    <source>
        <dbReference type="ARBA" id="ARBA00004777"/>
    </source>
</evidence>
<keyword evidence="4 6" id="KW-0547">Nucleotide-binding</keyword>
<feature type="binding site" evidence="6">
    <location>
        <begin position="67"/>
        <end position="74"/>
    </location>
    <ligand>
        <name>ATP</name>
        <dbReference type="ChEBI" id="CHEBI:30616"/>
    </ligand>
</feature>
<evidence type="ECO:0000256" key="6">
    <source>
        <dbReference type="HAMAP-Rule" id="MF_01543"/>
    </source>
</evidence>
<dbReference type="EMBL" id="BAABGL010000015">
    <property type="protein sequence ID" value="GAA4392008.1"/>
    <property type="molecule type" value="Genomic_DNA"/>
</dbReference>
<evidence type="ECO:0000313" key="9">
    <source>
        <dbReference type="Proteomes" id="UP001500642"/>
    </source>
</evidence>
<dbReference type="HAMAP" id="MF_01543">
    <property type="entry name" value="FTHFS"/>
    <property type="match status" value="1"/>
</dbReference>
<comment type="pathway">
    <text evidence="1 6">One-carbon metabolism; tetrahydrofolate interconversion.</text>
</comment>
<evidence type="ECO:0000256" key="5">
    <source>
        <dbReference type="ARBA" id="ARBA00022840"/>
    </source>
</evidence>
<dbReference type="InterPro" id="IPR027417">
    <property type="entry name" value="P-loop_NTPase"/>
</dbReference>
<evidence type="ECO:0000313" key="8">
    <source>
        <dbReference type="EMBL" id="GAA4392008.1"/>
    </source>
</evidence>
<dbReference type="Pfam" id="PF01268">
    <property type="entry name" value="FTHFS"/>
    <property type="match status" value="2"/>
</dbReference>
<keyword evidence="9" id="KW-1185">Reference proteome</keyword>
<accession>A0ABP8JK18</accession>
<evidence type="ECO:0000256" key="4">
    <source>
        <dbReference type="ARBA" id="ARBA00022741"/>
    </source>
</evidence>
<keyword evidence="3 6" id="KW-0436">Ligase</keyword>
<sequence length="613" mass="63234">MSTDIEIASRAELKPIGEIAASIGLSYEDIVPHGHHAAKLPLGVLATGAEAVAAPGRLVLVTAMSPTPAGEGKTTTSIGLADAFGHLAREENWPAVEGKAPAVLALREPSLGPVFGMKGGAAGGGWAQVLPMEDINLHFTGDFAAIALANNLACTMLDNHMHFGNELDIDPRRITIRRVVDLNDRALRQIAIGLGGYNGGIPREDAFDIVVASEVMAIFCLATSLEDLKERLGRIVVARTRSKKAVTVDDLGAAGAMTALLRNALRPNLVQTIEHTPAFIHGGPFANIAHGCNSVLATAAARRFGQWAVTEAGFGADLGAEKFLDITMRAMDSWPDAAVVVATVRALKYHGGVPRADLELENLEALEAGLPNLRRHLSNLSEVFGVATVVSINRFPSDTDAEVDRLVELLAAEGIAAVPATHWADGGAGAVDLARAVVGAVEGGAAVTGGAAAGGAAAGASTGASAGAAGATESESNAPTSIAPAPNAPTPQYCYDLDESLEDKIEAIAVRTYGALGIEILAAVRKKLDMFTEEGFGGLPVCIAKTQYSFSTDAAQLGAPTGHTLTVRDVRLSAGAGFVVVICGEIMTMPGLPRNPAALKIDVDGDGRITGLF</sequence>
<keyword evidence="5 6" id="KW-0067">ATP-binding</keyword>
<dbReference type="PROSITE" id="PS00722">
    <property type="entry name" value="FTHFS_2"/>
    <property type="match status" value="1"/>
</dbReference>
<comment type="catalytic activity">
    <reaction evidence="6">
        <text>(6S)-5,6,7,8-tetrahydrofolate + formate + ATP = (6R)-10-formyltetrahydrofolate + ADP + phosphate</text>
        <dbReference type="Rhea" id="RHEA:20221"/>
        <dbReference type="ChEBI" id="CHEBI:15740"/>
        <dbReference type="ChEBI" id="CHEBI:30616"/>
        <dbReference type="ChEBI" id="CHEBI:43474"/>
        <dbReference type="ChEBI" id="CHEBI:57453"/>
        <dbReference type="ChEBI" id="CHEBI:195366"/>
        <dbReference type="ChEBI" id="CHEBI:456216"/>
        <dbReference type="EC" id="6.3.4.3"/>
    </reaction>
</comment>
<feature type="region of interest" description="Disordered" evidence="7">
    <location>
        <begin position="464"/>
        <end position="487"/>
    </location>
</feature>
<dbReference type="Gene3D" id="3.40.50.300">
    <property type="entry name" value="P-loop containing nucleotide triphosphate hydrolases"/>
    <property type="match status" value="1"/>
</dbReference>
<comment type="caution">
    <text evidence="8">The sequence shown here is derived from an EMBL/GenBank/DDBJ whole genome shotgun (WGS) entry which is preliminary data.</text>
</comment>
<name>A0ABP8JK18_9MICO</name>
<dbReference type="Gene3D" id="3.10.410.10">
    <property type="entry name" value="Formyltetrahydrofolate synthetase, domain 3"/>
    <property type="match status" value="1"/>
</dbReference>
<proteinExistence type="inferred from homology"/>
<feature type="compositionally biased region" description="Low complexity" evidence="7">
    <location>
        <begin position="464"/>
        <end position="476"/>
    </location>
</feature>
<dbReference type="Gene3D" id="3.30.1510.10">
    <property type="entry name" value="Domain 2, N(10)-formyltetrahydrofolate synthetase"/>
    <property type="match status" value="1"/>
</dbReference>
<organism evidence="8 9">
    <name type="scientific">Brevibacterium pityocampae</name>
    <dbReference type="NCBI Taxonomy" id="506594"/>
    <lineage>
        <taxon>Bacteria</taxon>
        <taxon>Bacillati</taxon>
        <taxon>Actinomycetota</taxon>
        <taxon>Actinomycetes</taxon>
        <taxon>Micrococcales</taxon>
        <taxon>Brevibacteriaceae</taxon>
        <taxon>Brevibacterium</taxon>
    </lineage>
</organism>
<reference evidence="9" key="1">
    <citation type="journal article" date="2019" name="Int. J. Syst. Evol. Microbiol.">
        <title>The Global Catalogue of Microorganisms (GCM) 10K type strain sequencing project: providing services to taxonomists for standard genome sequencing and annotation.</title>
        <authorList>
            <consortium name="The Broad Institute Genomics Platform"/>
            <consortium name="The Broad Institute Genome Sequencing Center for Infectious Disease"/>
            <person name="Wu L."/>
            <person name="Ma J."/>
        </authorList>
    </citation>
    <scope>NUCLEOTIDE SEQUENCE [LARGE SCALE GENOMIC DNA]</scope>
    <source>
        <strain evidence="9">JCM 17808</strain>
    </source>
</reference>
<dbReference type="InterPro" id="IPR020628">
    <property type="entry name" value="Formate_THF_ligase_CS"/>
</dbReference>
<gene>
    <name evidence="6" type="primary">fhs</name>
    <name evidence="8" type="ORF">GCM10023167_19800</name>
</gene>
<dbReference type="InterPro" id="IPR000559">
    <property type="entry name" value="Formate_THF_ligase"/>
</dbReference>
<comment type="similarity">
    <text evidence="6">Belongs to the formate--tetrahydrofolate ligase family.</text>
</comment>
<evidence type="ECO:0000256" key="7">
    <source>
        <dbReference type="SAM" id="MobiDB-lite"/>
    </source>
</evidence>
<evidence type="ECO:0000256" key="2">
    <source>
        <dbReference type="ARBA" id="ARBA00022563"/>
    </source>
</evidence>
<protein>
    <recommendedName>
        <fullName evidence="6">Formate--tetrahydrofolate ligase</fullName>
        <ecNumber evidence="6">6.3.4.3</ecNumber>
    </recommendedName>
    <alternativeName>
        <fullName evidence="6">Formyltetrahydrofolate synthetase</fullName>
        <shortName evidence="6">FHS</shortName>
        <shortName evidence="6">FTHFS</shortName>
    </alternativeName>
</protein>
<dbReference type="GO" id="GO:0016874">
    <property type="term" value="F:ligase activity"/>
    <property type="evidence" value="ECO:0007669"/>
    <property type="project" value="UniProtKB-KW"/>
</dbReference>
<keyword evidence="2 6" id="KW-0554">One-carbon metabolism</keyword>
<dbReference type="SUPFAM" id="SSF52540">
    <property type="entry name" value="P-loop containing nucleoside triphosphate hydrolases"/>
    <property type="match status" value="2"/>
</dbReference>
<dbReference type="RefSeq" id="WP_345031780.1">
    <property type="nucleotide sequence ID" value="NZ_BAABGL010000015.1"/>
</dbReference>
<evidence type="ECO:0000256" key="3">
    <source>
        <dbReference type="ARBA" id="ARBA00022598"/>
    </source>
</evidence>
<dbReference type="Proteomes" id="UP001500642">
    <property type="component" value="Unassembled WGS sequence"/>
</dbReference>
<dbReference type="EC" id="6.3.4.3" evidence="6"/>